<dbReference type="Proteomes" id="UP001295684">
    <property type="component" value="Unassembled WGS sequence"/>
</dbReference>
<accession>A0AAD1XCA6</accession>
<evidence type="ECO:0000313" key="2">
    <source>
        <dbReference type="Proteomes" id="UP001295684"/>
    </source>
</evidence>
<dbReference type="AlphaFoldDB" id="A0AAD1XCA6"/>
<reference evidence="1" key="1">
    <citation type="submission" date="2023-07" db="EMBL/GenBank/DDBJ databases">
        <authorList>
            <consortium name="AG Swart"/>
            <person name="Singh M."/>
            <person name="Singh A."/>
            <person name="Seah K."/>
            <person name="Emmerich C."/>
        </authorList>
    </citation>
    <scope>NUCLEOTIDE SEQUENCE</scope>
    <source>
        <strain evidence="1">DP1</strain>
    </source>
</reference>
<sequence>MSQNPNPSFANEASMLQRYNDRMHMMMFPNQNQKMPKMHDYLNNGDIKESLPNSLNSKLRGITGRDYMNIKDIDGVVSKPNFIQYKSKHKDFKLDISDIAIKSPQKIKQQLMVPKDPLNPRYVRLTESRRHVQVYGEIEGGKPKKTIAPRTRRQTNMVEDIIGKKKPNSHYYSNNNAALRKSGLTTNTCQTNPITGEEVKVNINLPKPVSFLKENHAEKSRRLQRILNNFENHNRSTQENLHLGLKNSLEQGYYKLNTRPRMEASPTQDLASKRKMQNFSEVKGRKQENLLHSSKEFEHSVLPSFSKRKMGRKLEDFSAYDEIAPKSKPIMTNRSRHDLHHDLKKGSNSFNSGDFHKIAPSPTHQSYLRVSKEPMSKRIRRPADINKTIKEEYNLKPISDALPKMKNSNSISKMKVHDHKGILELSNLKTNVGKNAGKLLPNARDRVIKDMKGIQNNNRDISNDNPFVRVTTKRRLASDLKGFTHKSLV</sequence>
<evidence type="ECO:0000313" key="1">
    <source>
        <dbReference type="EMBL" id="CAI2365250.1"/>
    </source>
</evidence>
<gene>
    <name evidence="1" type="ORF">ECRASSUSDP1_LOCUS6601</name>
</gene>
<keyword evidence="2" id="KW-1185">Reference proteome</keyword>
<proteinExistence type="predicted"/>
<organism evidence="1 2">
    <name type="scientific">Euplotes crassus</name>
    <dbReference type="NCBI Taxonomy" id="5936"/>
    <lineage>
        <taxon>Eukaryota</taxon>
        <taxon>Sar</taxon>
        <taxon>Alveolata</taxon>
        <taxon>Ciliophora</taxon>
        <taxon>Intramacronucleata</taxon>
        <taxon>Spirotrichea</taxon>
        <taxon>Hypotrichia</taxon>
        <taxon>Euplotida</taxon>
        <taxon>Euplotidae</taxon>
        <taxon>Moneuplotes</taxon>
    </lineage>
</organism>
<dbReference type="EMBL" id="CAMPGE010006408">
    <property type="protein sequence ID" value="CAI2365250.1"/>
    <property type="molecule type" value="Genomic_DNA"/>
</dbReference>
<comment type="caution">
    <text evidence="1">The sequence shown here is derived from an EMBL/GenBank/DDBJ whole genome shotgun (WGS) entry which is preliminary data.</text>
</comment>
<name>A0AAD1XCA6_EUPCR</name>
<protein>
    <submittedName>
        <fullName evidence="1">Uncharacterized protein</fullName>
    </submittedName>
</protein>